<gene>
    <name evidence="2" type="ORF">BEMITA_LOCUS8631</name>
</gene>
<accession>A0A9P0AEG5</accession>
<feature type="region of interest" description="Disordered" evidence="1">
    <location>
        <begin position="1549"/>
        <end position="1592"/>
    </location>
</feature>
<feature type="compositionally biased region" description="Polar residues" evidence="1">
    <location>
        <begin position="1549"/>
        <end position="1569"/>
    </location>
</feature>
<reference evidence="2" key="1">
    <citation type="submission" date="2021-12" db="EMBL/GenBank/DDBJ databases">
        <authorList>
            <person name="King R."/>
        </authorList>
    </citation>
    <scope>NUCLEOTIDE SEQUENCE</scope>
</reference>
<feature type="region of interest" description="Disordered" evidence="1">
    <location>
        <begin position="794"/>
        <end position="820"/>
    </location>
</feature>
<feature type="compositionally biased region" description="Low complexity" evidence="1">
    <location>
        <begin position="809"/>
        <end position="819"/>
    </location>
</feature>
<feature type="region of interest" description="Disordered" evidence="1">
    <location>
        <begin position="925"/>
        <end position="958"/>
    </location>
</feature>
<feature type="region of interest" description="Disordered" evidence="1">
    <location>
        <begin position="1389"/>
        <end position="1469"/>
    </location>
</feature>
<evidence type="ECO:0000256" key="1">
    <source>
        <dbReference type="SAM" id="MobiDB-lite"/>
    </source>
</evidence>
<feature type="region of interest" description="Disordered" evidence="1">
    <location>
        <begin position="1278"/>
        <end position="1309"/>
    </location>
</feature>
<feature type="compositionally biased region" description="Polar residues" evidence="1">
    <location>
        <begin position="1278"/>
        <end position="1302"/>
    </location>
</feature>
<feature type="region of interest" description="Disordered" evidence="1">
    <location>
        <begin position="286"/>
        <end position="382"/>
    </location>
</feature>
<feature type="compositionally biased region" description="Polar residues" evidence="1">
    <location>
        <begin position="321"/>
        <end position="342"/>
    </location>
</feature>
<feature type="region of interest" description="Disordered" evidence="1">
    <location>
        <begin position="488"/>
        <end position="507"/>
    </location>
</feature>
<evidence type="ECO:0000313" key="2">
    <source>
        <dbReference type="EMBL" id="CAH0389847.1"/>
    </source>
</evidence>
<feature type="region of interest" description="Disordered" evidence="1">
    <location>
        <begin position="1685"/>
        <end position="1727"/>
    </location>
</feature>
<feature type="compositionally biased region" description="Low complexity" evidence="1">
    <location>
        <begin position="1698"/>
        <end position="1710"/>
    </location>
</feature>
<feature type="compositionally biased region" description="Basic and acidic residues" evidence="1">
    <location>
        <begin position="1570"/>
        <end position="1586"/>
    </location>
</feature>
<dbReference type="EMBL" id="OU963866">
    <property type="protein sequence ID" value="CAH0389847.1"/>
    <property type="molecule type" value="Genomic_DNA"/>
</dbReference>
<evidence type="ECO:0008006" key="4">
    <source>
        <dbReference type="Google" id="ProtNLM"/>
    </source>
</evidence>
<protein>
    <recommendedName>
        <fullName evidence="4">MYND-type domain-containing protein</fullName>
    </recommendedName>
</protein>
<feature type="compositionally biased region" description="Polar residues" evidence="1">
    <location>
        <begin position="516"/>
        <end position="535"/>
    </location>
</feature>
<feature type="compositionally biased region" description="Polar residues" evidence="1">
    <location>
        <begin position="298"/>
        <end position="313"/>
    </location>
</feature>
<dbReference type="SUPFAM" id="SSF144232">
    <property type="entry name" value="HIT/MYND zinc finger-like"/>
    <property type="match status" value="1"/>
</dbReference>
<feature type="compositionally biased region" description="Polar residues" evidence="1">
    <location>
        <begin position="878"/>
        <end position="895"/>
    </location>
</feature>
<dbReference type="KEGG" id="btab:109042798"/>
<feature type="compositionally biased region" description="Polar residues" evidence="1">
    <location>
        <begin position="794"/>
        <end position="808"/>
    </location>
</feature>
<sequence length="1870" mass="208013">MCDTKKFCREAAKRRAFQIMSQRISSKKRAIKKWKIKNFVRKSSAKKTTPQKRTKRQNTRKASRKWNIKNFILKPKSNCSDLGISEPKNSAKNKGIVGKKREVQPKAEFPKPSVQQLNTPQINNSTEAPQVPKKLSTVKKKRKWDLKNFIMKSPPRQHYFQEMPSARILPRKTPLPFQPVVKLRHHDVLWDSKIRSRTGLSLKKWEEYYRRGNVTVATDSILPKEKPHAQKRKRQDEEKNLLEIYGNPLKKVKRKETLDLFLSCFGPDSETDSVYEEWSRTKKKVSGIKSRDIKSIHQKSSSTSCRQHQSTIKRTSEASTKKSFNSVSAGSTSAHKPKSYQSKSRHSDESPQVNPKTEKEVSSIKSHKISSKSSEQPSHVPFTSLIKGSSIFKEVKDPNRKSQESCQNVDSVAINSEKFINEAVAAKHHAPSLKEAVVNNEAQGKIINQSIKEVSCINILSPPFDQAPLSQQNDTSEASTQKTALSVCTGSPSAHRTESSQNQTMEMNESFPVCSASLSQQNESSEASTDQSSNELVIHTEPTQILPNLSYKELSSHITDAIIQKVSCQAKLTDNKELQEIVTDMSTAREKGGDLKTLLHKIQKIIDKPLLEKFDNDFIVKFHEEYKSWAIDEKNSKAQSDFILNMKHPIYVLKNIKNNNMLSKNEKLQMTNQKSNEIVNICKLLPRIFTPVLSHDSFPLFVLIFTLRTYLTIFMVDFKTGRLDIDDLNLLRSTLKVGLGKLSIGDLTAKILFKMLKNDSFIDSCHHIWFVMDLSQKLNSVNCYTDFTCENTNDISSEAPQRNNEVVTSSASPPRSSESQLDSIVVNTNLSLDSNRSTTVSSTAPKISSILNSNSCSKPLGGVPISEAATKTERNRKQNGSRGQSNLQASKQTLVNHEDLRRKRANKGILIYPSSMQECGNFIESTPVPKNIRPKTNLQSFAPSSSSPTGESQKENFPNHHVCTTQHLRSLNTKSSENSNACQYFVDATLSGKQNPERTEFANPSSNSAAPNVFLAQSPLQPLSLHKSSSPNLQDGSISRGSSTGPVSTFGTLGPTTINNLPMAPIVQNNNYINQTTVIQINPASNYNWGQMQQQVQLPPVNHTVYPPQYTPNSQVVWTYQQQIAPTSAQIIGNPQHFPPSSSYNSTTATAPNKSTSNYYVQSHQINLLQSNGTNFTQTQSSSPSIVLNLLSKPVNTNFSSSQSGKVERIPPVRVDKGKSLSVFSTGGQSLAALPINNPIHENSRITLPQAPSSLRDISKSLATRQPDSAGFSINNTINANSRITPPQAQSSLPDTSKSTATKLPDSGVHEKSALVDQTITLTGQDGIPFVIHVKSAENLTTVSEISGVNTGKRQRVKYTKRGLPDQMEIIKWKNKSLGKFMRKGKTKLIPTPDSVKSQAPSVCDAKTNSCKDPRPRVKYTERRPPDQVRRNPSLGKFMKRRKTEPTPRPDFVQAHSPALSEGRSNSTWDSTADLDNLLIIEESSPISSSDRESTATTKSVVADSDRVSNTLQEISSDNFCEDGVLETPNNSEKIIKSNGLTYRLEQNGTAGKTLKGNSVSSETQTERSLMNDKGEENGNQRKDSCEPFPSSATGTITSCTLMEGDSVENGANELNKAKDTLASATSVAKHKLPASIARPASVFGKRIGKQKKNDSVSVNRTPVYQVVNDVDNALKVRFELKKFDNHGNTGKPRRASDTIIEDSSTSTSNSKDHLGNSTSKPLHGKFSRRYSDTSLRKERTIDVDTFLQRSYEEIENDVISMYLKNCEGDRCLDRKTLLSKILANWKNQPIDHIYEWLRNQEPFKANHEADISCSKNQMKVCSNIACGKALVGPINPCAGCNKVFYCSSTCRDVDFQQSHCNVCESDIFI</sequence>
<name>A0A9P0AEG5_BEMTA</name>
<dbReference type="Proteomes" id="UP001152759">
    <property type="component" value="Chromosome 5"/>
</dbReference>
<organism evidence="2 3">
    <name type="scientific">Bemisia tabaci</name>
    <name type="common">Sweetpotato whitefly</name>
    <name type="synonym">Aleurodes tabaci</name>
    <dbReference type="NCBI Taxonomy" id="7038"/>
    <lineage>
        <taxon>Eukaryota</taxon>
        <taxon>Metazoa</taxon>
        <taxon>Ecdysozoa</taxon>
        <taxon>Arthropoda</taxon>
        <taxon>Hexapoda</taxon>
        <taxon>Insecta</taxon>
        <taxon>Pterygota</taxon>
        <taxon>Neoptera</taxon>
        <taxon>Paraneoptera</taxon>
        <taxon>Hemiptera</taxon>
        <taxon>Sternorrhyncha</taxon>
        <taxon>Aleyrodoidea</taxon>
        <taxon>Aleyrodidae</taxon>
        <taxon>Aleyrodinae</taxon>
        <taxon>Bemisia</taxon>
    </lineage>
</organism>
<feature type="compositionally biased region" description="Polar residues" evidence="1">
    <location>
        <begin position="1395"/>
        <end position="1409"/>
    </location>
</feature>
<feature type="region of interest" description="Disordered" evidence="1">
    <location>
        <begin position="1023"/>
        <end position="1047"/>
    </location>
</feature>
<keyword evidence="3" id="KW-1185">Reference proteome</keyword>
<feature type="compositionally biased region" description="Polar residues" evidence="1">
    <location>
        <begin position="934"/>
        <end position="951"/>
    </location>
</feature>
<feature type="region of interest" description="Disordered" evidence="1">
    <location>
        <begin position="101"/>
        <end position="133"/>
    </location>
</feature>
<feature type="compositionally biased region" description="Basic and acidic residues" evidence="1">
    <location>
        <begin position="1410"/>
        <end position="1430"/>
    </location>
</feature>
<feature type="region of interest" description="Disordered" evidence="1">
    <location>
        <begin position="861"/>
        <end position="900"/>
    </location>
</feature>
<evidence type="ECO:0000313" key="3">
    <source>
        <dbReference type="Proteomes" id="UP001152759"/>
    </source>
</evidence>
<feature type="region of interest" description="Disordered" evidence="1">
    <location>
        <begin position="39"/>
        <end position="63"/>
    </location>
</feature>
<feature type="region of interest" description="Disordered" evidence="1">
    <location>
        <begin position="512"/>
        <end position="535"/>
    </location>
</feature>
<proteinExistence type="predicted"/>
<feature type="compositionally biased region" description="Polar residues" evidence="1">
    <location>
        <begin position="113"/>
        <end position="128"/>
    </location>
</feature>